<reference evidence="1" key="3">
    <citation type="submission" date="2025-09" db="UniProtKB">
        <authorList>
            <consortium name="Ensembl"/>
        </authorList>
    </citation>
    <scope>IDENTIFICATION</scope>
</reference>
<protein>
    <submittedName>
        <fullName evidence="1">Uncharacterized protein</fullName>
    </submittedName>
</protein>
<dbReference type="PANTHER" id="PTHR46254">
    <property type="entry name" value="PROTEIN GVQW1-RELATED"/>
    <property type="match status" value="1"/>
</dbReference>
<dbReference type="GeneTree" id="ENSGT00940000170471"/>
<dbReference type="Proteomes" id="UP000008225">
    <property type="component" value="Chromosome 16"/>
</dbReference>
<evidence type="ECO:0000313" key="1">
    <source>
        <dbReference type="Ensembl" id="ENSCJAP00000083878.1"/>
    </source>
</evidence>
<dbReference type="PRINTS" id="PR02045">
    <property type="entry name" value="F138DOMAIN"/>
</dbReference>
<reference evidence="1 2" key="1">
    <citation type="submission" date="2009-03" db="EMBL/GenBank/DDBJ databases">
        <authorList>
            <person name="Warren W."/>
            <person name="Ye L."/>
            <person name="Minx P."/>
            <person name="Worley K."/>
            <person name="Gibbs R."/>
            <person name="Wilson R.K."/>
        </authorList>
    </citation>
    <scope>NUCLEOTIDE SEQUENCE [LARGE SCALE GENOMIC DNA]</scope>
</reference>
<name>A0A8I3W8U2_CALJA</name>
<dbReference type="PANTHER" id="PTHR46254:SF3">
    <property type="entry name" value="SECRETED PROTEIN"/>
    <property type="match status" value="1"/>
</dbReference>
<dbReference type="Ensembl" id="ENSCJAT00000137878.1">
    <property type="protein sequence ID" value="ENSCJAP00000083878.1"/>
    <property type="gene ID" value="ENSCJAG00000081251.1"/>
</dbReference>
<reference evidence="1" key="2">
    <citation type="submission" date="2025-08" db="UniProtKB">
        <authorList>
            <consortium name="Ensembl"/>
        </authorList>
    </citation>
    <scope>IDENTIFICATION</scope>
</reference>
<organism evidence="1 2">
    <name type="scientific">Callithrix jacchus</name>
    <name type="common">White-tufted-ear marmoset</name>
    <name type="synonym">Simia Jacchus</name>
    <dbReference type="NCBI Taxonomy" id="9483"/>
    <lineage>
        <taxon>Eukaryota</taxon>
        <taxon>Metazoa</taxon>
        <taxon>Chordata</taxon>
        <taxon>Craniata</taxon>
        <taxon>Vertebrata</taxon>
        <taxon>Euteleostomi</taxon>
        <taxon>Mammalia</taxon>
        <taxon>Eutheria</taxon>
        <taxon>Euarchontoglires</taxon>
        <taxon>Primates</taxon>
        <taxon>Haplorrhini</taxon>
        <taxon>Platyrrhini</taxon>
        <taxon>Cebidae</taxon>
        <taxon>Callitrichinae</taxon>
        <taxon>Callithrix</taxon>
        <taxon>Callithrix</taxon>
    </lineage>
</organism>
<accession>A0A8I3W8U2</accession>
<proteinExistence type="predicted"/>
<evidence type="ECO:0000313" key="2">
    <source>
        <dbReference type="Proteomes" id="UP000008225"/>
    </source>
</evidence>
<dbReference type="AlphaFoldDB" id="A0A8I3W8U2"/>
<sequence length="163" mass="18312">MEKTSEAKVVLICRCDLERLQNKLQLHMNWPYFFEQAGVQWCDLSSPQLPPPGFRRFSCLGLPSSCDYRHVPPHLASFVVSVAMGFLLVGQAGLELPTSGGPPPPASASQSAGITGMSHRAQPLIHSFEYFCKIRDCRTVLRRIILVIGFNDTWIMLLNMKFF</sequence>
<keyword evidence="2" id="KW-1185">Reference proteome</keyword>